<dbReference type="PROSITE" id="PS50072">
    <property type="entry name" value="CSA_PPIASE_2"/>
    <property type="match status" value="1"/>
</dbReference>
<dbReference type="InterPro" id="IPR002130">
    <property type="entry name" value="Cyclophilin-type_PPIase_dom"/>
</dbReference>
<comment type="catalytic activity">
    <reaction evidence="4">
        <text>[protein]-peptidylproline (omega=180) = [protein]-peptidylproline (omega=0)</text>
        <dbReference type="Rhea" id="RHEA:16237"/>
        <dbReference type="Rhea" id="RHEA-COMP:10747"/>
        <dbReference type="Rhea" id="RHEA-COMP:10748"/>
        <dbReference type="ChEBI" id="CHEBI:83833"/>
        <dbReference type="ChEBI" id="CHEBI:83834"/>
        <dbReference type="EC" id="5.2.1.8"/>
    </reaction>
</comment>
<sequence>MRSFLLLLLTMLLLPAAFAQGYKPKAGETVLKLEIEGRGDVYIKLYTKEAPKTTAHILALVKKNFYDGQKFHRVETSPKPYLVQFGDPNSKNNDLSGNGGSGERIAYEDSGYNNVADAVGLAHPLGQRDSGDSQFYMLLDKASFLDGNYTVFGKVVAGSDVLKKVQKGDKVLKVSPVEK</sequence>
<dbReference type="PANTHER" id="PTHR45625">
    <property type="entry name" value="PEPTIDYL-PROLYL CIS-TRANS ISOMERASE-RELATED"/>
    <property type="match status" value="1"/>
</dbReference>
<keyword evidence="2 4" id="KW-0697">Rotamase</keyword>
<evidence type="ECO:0000313" key="7">
    <source>
        <dbReference type="Proteomes" id="UP000027982"/>
    </source>
</evidence>
<evidence type="ECO:0000256" key="1">
    <source>
        <dbReference type="ARBA" id="ARBA00002388"/>
    </source>
</evidence>
<name>A0A068NPI3_FIMGI</name>
<feature type="chain" id="PRO_5006512197" description="Peptidyl-prolyl cis-trans isomerase" evidence="4">
    <location>
        <begin position="20"/>
        <end position="179"/>
    </location>
</feature>
<dbReference type="EC" id="5.2.1.8" evidence="4"/>
<dbReference type="Proteomes" id="UP000027982">
    <property type="component" value="Chromosome"/>
</dbReference>
<dbReference type="KEGG" id="fgi:OP10G_0121"/>
<dbReference type="RefSeq" id="WP_025227834.1">
    <property type="nucleotide sequence ID" value="NZ_CP007139.1"/>
</dbReference>
<gene>
    <name evidence="6" type="ORF">OP10G_0121</name>
</gene>
<feature type="signal peptide" evidence="4">
    <location>
        <begin position="1"/>
        <end position="19"/>
    </location>
</feature>
<dbReference type="PANTHER" id="PTHR45625:SF4">
    <property type="entry name" value="PEPTIDYLPROLYL ISOMERASE DOMAIN AND WD REPEAT-CONTAINING PROTEIN 1"/>
    <property type="match status" value="1"/>
</dbReference>
<dbReference type="HOGENOM" id="CLU_012062_16_4_0"/>
<reference evidence="6 7" key="1">
    <citation type="journal article" date="2014" name="PLoS ONE">
        <title>The first complete genome sequence of the class fimbriimonadia in the phylum armatimonadetes.</title>
        <authorList>
            <person name="Hu Z.Y."/>
            <person name="Wang Y.Z."/>
            <person name="Im W.T."/>
            <person name="Wang S.Y."/>
            <person name="Zhao G.P."/>
            <person name="Zheng H.J."/>
            <person name="Quan Z.X."/>
        </authorList>
    </citation>
    <scope>NUCLEOTIDE SEQUENCE [LARGE SCALE GENOMIC DNA]</scope>
    <source>
        <strain evidence="6">Gsoil 348</strain>
    </source>
</reference>
<feature type="domain" description="PPIase cyclophilin-type" evidence="5">
    <location>
        <begin position="39"/>
        <end position="179"/>
    </location>
</feature>
<accession>A0A068NPI3</accession>
<evidence type="ECO:0000256" key="2">
    <source>
        <dbReference type="ARBA" id="ARBA00023110"/>
    </source>
</evidence>
<evidence type="ECO:0000313" key="6">
    <source>
        <dbReference type="EMBL" id="AIE83489.1"/>
    </source>
</evidence>
<keyword evidence="7" id="KW-1185">Reference proteome</keyword>
<dbReference type="InterPro" id="IPR044666">
    <property type="entry name" value="Cyclophilin_A-like"/>
</dbReference>
<proteinExistence type="inferred from homology"/>
<dbReference type="Pfam" id="PF00160">
    <property type="entry name" value="Pro_isomerase"/>
    <property type="match status" value="1"/>
</dbReference>
<evidence type="ECO:0000259" key="5">
    <source>
        <dbReference type="PROSITE" id="PS50072"/>
    </source>
</evidence>
<keyword evidence="4" id="KW-0732">Signal</keyword>
<dbReference type="AlphaFoldDB" id="A0A068NPI3"/>
<dbReference type="GO" id="GO:0003755">
    <property type="term" value="F:peptidyl-prolyl cis-trans isomerase activity"/>
    <property type="evidence" value="ECO:0007669"/>
    <property type="project" value="UniProtKB-UniRule"/>
</dbReference>
<organism evidence="6 7">
    <name type="scientific">Fimbriimonas ginsengisoli Gsoil 348</name>
    <dbReference type="NCBI Taxonomy" id="661478"/>
    <lineage>
        <taxon>Bacteria</taxon>
        <taxon>Bacillati</taxon>
        <taxon>Armatimonadota</taxon>
        <taxon>Fimbriimonadia</taxon>
        <taxon>Fimbriimonadales</taxon>
        <taxon>Fimbriimonadaceae</taxon>
        <taxon>Fimbriimonas</taxon>
    </lineage>
</organism>
<evidence type="ECO:0000256" key="4">
    <source>
        <dbReference type="RuleBase" id="RU363019"/>
    </source>
</evidence>
<comment type="similarity">
    <text evidence="4">Belongs to the cyclophilin-type PPIase family.</text>
</comment>
<comment type="function">
    <text evidence="1 4">PPIases accelerate the folding of proteins. It catalyzes the cis-trans isomerization of proline imidic peptide bonds in oligopeptides.</text>
</comment>
<dbReference type="SUPFAM" id="SSF50891">
    <property type="entry name" value="Cyclophilin-like"/>
    <property type="match status" value="1"/>
</dbReference>
<dbReference type="eggNOG" id="COG0652">
    <property type="taxonomic scope" value="Bacteria"/>
</dbReference>
<dbReference type="CDD" id="cd00317">
    <property type="entry name" value="cyclophilin"/>
    <property type="match status" value="1"/>
</dbReference>
<keyword evidence="3 4" id="KW-0413">Isomerase</keyword>
<protein>
    <recommendedName>
        <fullName evidence="4">Peptidyl-prolyl cis-trans isomerase</fullName>
        <shortName evidence="4">PPIase</shortName>
        <ecNumber evidence="4">5.2.1.8</ecNumber>
    </recommendedName>
</protein>
<dbReference type="PRINTS" id="PR00153">
    <property type="entry name" value="CSAPPISMRASE"/>
</dbReference>
<dbReference type="OrthoDB" id="9796864at2"/>
<dbReference type="EMBL" id="CP007139">
    <property type="protein sequence ID" value="AIE83489.1"/>
    <property type="molecule type" value="Genomic_DNA"/>
</dbReference>
<dbReference type="STRING" id="661478.OP10G_0121"/>
<dbReference type="Gene3D" id="2.40.100.10">
    <property type="entry name" value="Cyclophilin-like"/>
    <property type="match status" value="1"/>
</dbReference>
<evidence type="ECO:0000256" key="3">
    <source>
        <dbReference type="ARBA" id="ARBA00023235"/>
    </source>
</evidence>
<dbReference type="InterPro" id="IPR029000">
    <property type="entry name" value="Cyclophilin-like_dom_sf"/>
</dbReference>